<gene>
    <name evidence="2" type="ORF">N7493_002209</name>
</gene>
<proteinExistence type="inferred from homology"/>
<dbReference type="PANTHER" id="PTHR11937">
    <property type="entry name" value="ACTIN"/>
    <property type="match status" value="1"/>
</dbReference>
<dbReference type="EMBL" id="JAQJAN010000003">
    <property type="protein sequence ID" value="KAJ5733423.1"/>
    <property type="molecule type" value="Genomic_DNA"/>
</dbReference>
<evidence type="ECO:0000313" key="2">
    <source>
        <dbReference type="EMBL" id="KAJ5733423.1"/>
    </source>
</evidence>
<dbReference type="Gene3D" id="3.30.420.40">
    <property type="match status" value="3"/>
</dbReference>
<keyword evidence="3" id="KW-1185">Reference proteome</keyword>
<evidence type="ECO:0000256" key="1">
    <source>
        <dbReference type="RuleBase" id="RU000487"/>
    </source>
</evidence>
<dbReference type="PRINTS" id="PR00190">
    <property type="entry name" value="ACTIN"/>
</dbReference>
<comment type="caution">
    <text evidence="2">The sequence shown here is derived from an EMBL/GenBank/DDBJ whole genome shotgun (WGS) entry which is preliminary data.</text>
</comment>
<dbReference type="Proteomes" id="UP001215712">
    <property type="component" value="Unassembled WGS sequence"/>
</dbReference>
<dbReference type="CDD" id="cd10169">
    <property type="entry name" value="ASKHA_NBD_actin-like"/>
    <property type="match status" value="1"/>
</dbReference>
<accession>A0AAD6MYE3</accession>
<reference evidence="2" key="2">
    <citation type="submission" date="2023-01" db="EMBL/GenBank/DDBJ databases">
        <authorList>
            <person name="Petersen C."/>
        </authorList>
    </citation>
    <scope>NUCLEOTIDE SEQUENCE</scope>
    <source>
        <strain evidence="2">IBT 17514</strain>
    </source>
</reference>
<protein>
    <submittedName>
        <fullName evidence="2">Uncharacterized protein</fullName>
    </submittedName>
</protein>
<sequence>MSGEDVQPLIIDTGSFRTKAGFAGDDAPRALFPISNGERLINLIQNGTVTDWDALSKLYHDAFYTGLKVATEEHPLLLAESPFTSRADREAVVKMMFETFNVPALNILPDAVLAAYASQRTTALVVTVGAESARVVPVIEGKCQAQAACQIPLNDSSVAIENVLQNFDGSTQSSLYGSVVLDGSSQSPALAVYIYNEIARVLPEGASVNVIQPANPGYSVWLVGTVVGSSEGAIDMFVSKEKYDEEGAGILNGKYYY</sequence>
<dbReference type="Pfam" id="PF00022">
    <property type="entry name" value="Actin"/>
    <property type="match status" value="3"/>
</dbReference>
<name>A0AAD6MYE3_9EURO</name>
<organism evidence="2 3">
    <name type="scientific">Penicillium malachiteum</name>
    <dbReference type="NCBI Taxonomy" id="1324776"/>
    <lineage>
        <taxon>Eukaryota</taxon>
        <taxon>Fungi</taxon>
        <taxon>Dikarya</taxon>
        <taxon>Ascomycota</taxon>
        <taxon>Pezizomycotina</taxon>
        <taxon>Eurotiomycetes</taxon>
        <taxon>Eurotiomycetidae</taxon>
        <taxon>Eurotiales</taxon>
        <taxon>Aspergillaceae</taxon>
        <taxon>Penicillium</taxon>
    </lineage>
</organism>
<dbReference type="AlphaFoldDB" id="A0AAD6MYE3"/>
<dbReference type="InterPro" id="IPR004000">
    <property type="entry name" value="Actin"/>
</dbReference>
<evidence type="ECO:0000313" key="3">
    <source>
        <dbReference type="Proteomes" id="UP001215712"/>
    </source>
</evidence>
<comment type="similarity">
    <text evidence="1">Belongs to the actin family.</text>
</comment>
<reference evidence="2" key="1">
    <citation type="journal article" date="2023" name="IMA Fungus">
        <title>Comparative genomic study of the Penicillium genus elucidates a diverse pangenome and 15 lateral gene transfer events.</title>
        <authorList>
            <person name="Petersen C."/>
            <person name="Sorensen T."/>
            <person name="Nielsen M.R."/>
            <person name="Sondergaard T.E."/>
            <person name="Sorensen J.L."/>
            <person name="Fitzpatrick D.A."/>
            <person name="Frisvad J.C."/>
            <person name="Nielsen K.L."/>
        </authorList>
    </citation>
    <scope>NUCLEOTIDE SEQUENCE</scope>
    <source>
        <strain evidence="2">IBT 17514</strain>
    </source>
</reference>
<dbReference type="SMART" id="SM00268">
    <property type="entry name" value="ACTIN"/>
    <property type="match status" value="1"/>
</dbReference>
<dbReference type="SUPFAM" id="SSF53067">
    <property type="entry name" value="Actin-like ATPase domain"/>
    <property type="match status" value="2"/>
</dbReference>
<dbReference type="InterPro" id="IPR043129">
    <property type="entry name" value="ATPase_NBD"/>
</dbReference>